<dbReference type="Proteomes" id="UP001251528">
    <property type="component" value="Unassembled WGS sequence"/>
</dbReference>
<name>A0AAJ0CIJ3_9HYPO</name>
<sequence length="489" mass="53403">MAMGEPPPPYLAADAPSPRGVVHVPSPQQDIGGTSLQPAGGASPRSPTPARPLSNQMWQLVSRFSTALRIDDAKFDLSPLGDWLSHIPACLGSDELLDKAATAFLDAFENLQRGGQSGSRFTTYGAAVKSLEAVLLDPEQAKSPHSLAAASMIKTTQIWISNSAQGYISHTNGICRLLNDTVEEDWDDSFAQLLRISLVRSVCVEAIVNPKLTVDGRYLQILQHESGPYLPLDKEDGQSIESLGLPFLMRLTQLLRAPEQNHGEIKREYARWNTERPFTRRRYRFIAGISKMNGINKPGLVQPQTMTGIEHVIVLGVSLVLNACLSAMDPDNTNLQDDALNNGQEAIQISRQLLSRLPEGVGFTPVALFASWIATDHPDTTCDIFAMIKQHNCYWADPNYMKQAKVLKEQLLRIRSKASISLATGGYQGVGTSPGFPASGEFKGPWEHDTFSAMSVEHVGGFLGSDTRATPFAGMLSPMMDIYTWSPGI</sequence>
<gene>
    <name evidence="2" type="ORF">QQS21_010017</name>
</gene>
<evidence type="ECO:0000256" key="1">
    <source>
        <dbReference type="SAM" id="MobiDB-lite"/>
    </source>
</evidence>
<dbReference type="PANTHER" id="PTHR38111">
    <property type="entry name" value="ZN(2)-C6 FUNGAL-TYPE DOMAIN-CONTAINING PROTEIN-RELATED"/>
    <property type="match status" value="1"/>
</dbReference>
<dbReference type="InterPro" id="IPR053178">
    <property type="entry name" value="Osmoadaptation_assoc"/>
</dbReference>
<evidence type="ECO:0000313" key="3">
    <source>
        <dbReference type="Proteomes" id="UP001251528"/>
    </source>
</evidence>
<comment type="caution">
    <text evidence="2">The sequence shown here is derived from an EMBL/GenBank/DDBJ whole genome shotgun (WGS) entry which is preliminary data.</text>
</comment>
<reference evidence="2" key="1">
    <citation type="submission" date="2023-06" db="EMBL/GenBank/DDBJ databases">
        <title>Conoideocrella luteorostrata (Hypocreales: Clavicipitaceae), a potential biocontrol fungus for elongate hemlock scale in United States Christmas tree production areas.</title>
        <authorList>
            <person name="Barrett H."/>
            <person name="Lovett B."/>
            <person name="Macias A.M."/>
            <person name="Stajich J.E."/>
            <person name="Kasson M.T."/>
        </authorList>
    </citation>
    <scope>NUCLEOTIDE SEQUENCE</scope>
    <source>
        <strain evidence="2">ARSEF 14590</strain>
    </source>
</reference>
<feature type="compositionally biased region" description="Pro residues" evidence="1">
    <location>
        <begin position="1"/>
        <end position="10"/>
    </location>
</feature>
<accession>A0AAJ0CIJ3</accession>
<proteinExistence type="predicted"/>
<feature type="region of interest" description="Disordered" evidence="1">
    <location>
        <begin position="1"/>
        <end position="52"/>
    </location>
</feature>
<organism evidence="2 3">
    <name type="scientific">Conoideocrella luteorostrata</name>
    <dbReference type="NCBI Taxonomy" id="1105319"/>
    <lineage>
        <taxon>Eukaryota</taxon>
        <taxon>Fungi</taxon>
        <taxon>Dikarya</taxon>
        <taxon>Ascomycota</taxon>
        <taxon>Pezizomycotina</taxon>
        <taxon>Sordariomycetes</taxon>
        <taxon>Hypocreomycetidae</taxon>
        <taxon>Hypocreales</taxon>
        <taxon>Clavicipitaceae</taxon>
        <taxon>Conoideocrella</taxon>
    </lineage>
</organism>
<feature type="compositionally biased region" description="Polar residues" evidence="1">
    <location>
        <begin position="26"/>
        <end position="37"/>
    </location>
</feature>
<evidence type="ECO:0000313" key="2">
    <source>
        <dbReference type="EMBL" id="KAK2592297.1"/>
    </source>
</evidence>
<protein>
    <recommendedName>
        <fullName evidence="4">Transcription factor domain-containing protein</fullName>
    </recommendedName>
</protein>
<evidence type="ECO:0008006" key="4">
    <source>
        <dbReference type="Google" id="ProtNLM"/>
    </source>
</evidence>
<keyword evidence="3" id="KW-1185">Reference proteome</keyword>
<dbReference type="AlphaFoldDB" id="A0AAJ0CIJ3"/>
<dbReference type="EMBL" id="JASWJB010000275">
    <property type="protein sequence ID" value="KAK2592297.1"/>
    <property type="molecule type" value="Genomic_DNA"/>
</dbReference>